<evidence type="ECO:0000313" key="1">
    <source>
        <dbReference type="EMBL" id="ABF76443.1"/>
    </source>
</evidence>
<sequence>MLEGSLSGGWSEDGEAAKPGFAPLRELPAAGAFTVDPVWLLLHANFGLFRYCSHSISATAAHVGETEPSAHSRLLREQKNDRFDHIRVFIDCYRHETG</sequence>
<organism evidence="1">
    <name type="scientific">Burkholderia orbicola (strain AU 1054)</name>
    <dbReference type="NCBI Taxonomy" id="331271"/>
    <lineage>
        <taxon>Bacteria</taxon>
        <taxon>Pseudomonadati</taxon>
        <taxon>Pseudomonadota</taxon>
        <taxon>Betaproteobacteria</taxon>
        <taxon>Burkholderiales</taxon>
        <taxon>Burkholderiaceae</taxon>
        <taxon>Burkholderia</taxon>
        <taxon>Burkholderia cepacia complex</taxon>
        <taxon>Burkholderia orbicola</taxon>
    </lineage>
</organism>
<gene>
    <name evidence="1" type="ordered locus">Bcen_1538</name>
</gene>
<name>A0A0H2XPD7_BURO1</name>
<dbReference type="HOGENOM" id="CLU_2328317_0_0_4"/>
<dbReference type="AlphaFoldDB" id="A0A0H2XPD7"/>
<protein>
    <submittedName>
        <fullName evidence="1">Uncharacterized protein</fullName>
    </submittedName>
</protein>
<proteinExistence type="predicted"/>
<dbReference type="EMBL" id="CP000378">
    <property type="protein sequence ID" value="ABF76443.1"/>
    <property type="molecule type" value="Genomic_DNA"/>
</dbReference>
<reference evidence="1" key="1">
    <citation type="submission" date="2006-05" db="EMBL/GenBank/DDBJ databases">
        <title>Complete sequence of chromosome 1 of Burkholderia cenocepacia AU 1054.</title>
        <authorList>
            <consortium name="US DOE Joint Genome Institute"/>
            <person name="Copeland A."/>
            <person name="Lucas S."/>
            <person name="Lapidus A."/>
            <person name="Barry K."/>
            <person name="Detter J.C."/>
            <person name="Glavina del Rio T."/>
            <person name="Hammon N."/>
            <person name="Israni S."/>
            <person name="Dalin E."/>
            <person name="Tice H."/>
            <person name="Pitluck S."/>
            <person name="Chain P."/>
            <person name="Malfatti S."/>
            <person name="Shin M."/>
            <person name="Vergez L."/>
            <person name="Schmutz J."/>
            <person name="Larimer F."/>
            <person name="Land M."/>
            <person name="Hauser L."/>
            <person name="Kyrpides N."/>
            <person name="Lykidis A."/>
            <person name="LiPuma J.J."/>
            <person name="Konstantinidis K."/>
            <person name="Tiedje J.M."/>
            <person name="Richardson P."/>
        </authorList>
    </citation>
    <scope>NUCLEOTIDE SEQUENCE [LARGE SCALE GENOMIC DNA]</scope>
    <source>
        <strain evidence="1">AU 1054</strain>
    </source>
</reference>
<accession>A0A0H2XPD7</accession>